<dbReference type="RefSeq" id="WP_253968027.1">
    <property type="nucleotide sequence ID" value="NZ_JAMFTH010000002.1"/>
</dbReference>
<keyword evidence="3" id="KW-0813">Transport</keyword>
<protein>
    <submittedName>
        <fullName evidence="15">Cytochrome b</fullName>
    </submittedName>
</protein>
<keyword evidence="8" id="KW-0249">Electron transport</keyword>
<dbReference type="InterPro" id="IPR052168">
    <property type="entry name" value="Cytochrome_b561_oxidase"/>
</dbReference>
<evidence type="ECO:0000256" key="1">
    <source>
        <dbReference type="ARBA" id="ARBA00001970"/>
    </source>
</evidence>
<evidence type="ECO:0000256" key="7">
    <source>
        <dbReference type="ARBA" id="ARBA00022723"/>
    </source>
</evidence>
<dbReference type="SUPFAM" id="SSF81342">
    <property type="entry name" value="Transmembrane di-heme cytochromes"/>
    <property type="match status" value="1"/>
</dbReference>
<keyword evidence="11 13" id="KW-0472">Membrane</keyword>
<evidence type="ECO:0000313" key="15">
    <source>
        <dbReference type="EMBL" id="MCP8899741.1"/>
    </source>
</evidence>
<dbReference type="PANTHER" id="PTHR30529:SF1">
    <property type="entry name" value="CYTOCHROME B561 HOMOLOG 2"/>
    <property type="match status" value="1"/>
</dbReference>
<keyword evidence="7" id="KW-0479">Metal-binding</keyword>
<sequence length="186" mass="20517">MLRDKREGFGLVSIAVHWLSALAIIFLFGLGLYMTSLSYYEPWYHKGPTLHVSVGLLLFALTLMRVIWRLVNPKPAALPNHTPVMRLGASAIKVLLYALLFTLLITGYLINTAEGKGAEIFGLVTIPALIELGPDTVDLAGSVHLIFAWSIIVLAALHGGAALLHHFYHRDKTLVRMLKPVKTDSH</sequence>
<gene>
    <name evidence="15" type="ORF">M6D89_10550</name>
</gene>
<dbReference type="Pfam" id="PF01292">
    <property type="entry name" value="Ni_hydr_CYTB"/>
    <property type="match status" value="1"/>
</dbReference>
<evidence type="ECO:0000256" key="4">
    <source>
        <dbReference type="ARBA" id="ARBA00022475"/>
    </source>
</evidence>
<dbReference type="GO" id="GO:0022904">
    <property type="term" value="P:respiratory electron transport chain"/>
    <property type="evidence" value="ECO:0007669"/>
    <property type="project" value="InterPro"/>
</dbReference>
<reference evidence="15" key="2">
    <citation type="submission" date="2023-01" db="EMBL/GenBank/DDBJ databases">
        <title>Gilvimarinus xylanilyticus HB14 isolated from Caulerpa lentillifera aquaculture base in Hainan, China.</title>
        <authorList>
            <person name="Zhang Y.-J."/>
        </authorList>
    </citation>
    <scope>NUCLEOTIDE SEQUENCE</scope>
    <source>
        <strain evidence="15">HB14</strain>
    </source>
</reference>
<evidence type="ECO:0000256" key="12">
    <source>
        <dbReference type="ARBA" id="ARBA00037975"/>
    </source>
</evidence>
<comment type="cofactor">
    <cofactor evidence="1">
        <name>heme b</name>
        <dbReference type="ChEBI" id="CHEBI:60344"/>
    </cofactor>
</comment>
<proteinExistence type="inferred from homology"/>
<organism evidence="15 16">
    <name type="scientific">Gilvimarinus xylanilyticus</name>
    <dbReference type="NCBI Taxonomy" id="2944139"/>
    <lineage>
        <taxon>Bacteria</taxon>
        <taxon>Pseudomonadati</taxon>
        <taxon>Pseudomonadota</taxon>
        <taxon>Gammaproteobacteria</taxon>
        <taxon>Cellvibrionales</taxon>
        <taxon>Cellvibrionaceae</taxon>
        <taxon>Gilvimarinus</taxon>
    </lineage>
</organism>
<dbReference type="GO" id="GO:0009055">
    <property type="term" value="F:electron transfer activity"/>
    <property type="evidence" value="ECO:0007669"/>
    <property type="project" value="InterPro"/>
</dbReference>
<evidence type="ECO:0000256" key="10">
    <source>
        <dbReference type="ARBA" id="ARBA00023004"/>
    </source>
</evidence>
<dbReference type="GO" id="GO:0046872">
    <property type="term" value="F:metal ion binding"/>
    <property type="evidence" value="ECO:0007669"/>
    <property type="project" value="UniProtKB-KW"/>
</dbReference>
<dbReference type="PANTHER" id="PTHR30529">
    <property type="entry name" value="CYTOCHROME B561"/>
    <property type="match status" value="1"/>
</dbReference>
<evidence type="ECO:0000256" key="11">
    <source>
        <dbReference type="ARBA" id="ARBA00023136"/>
    </source>
</evidence>
<comment type="similarity">
    <text evidence="12">Belongs to the cytochrome b561 family.</text>
</comment>
<comment type="caution">
    <text evidence="15">The sequence shown here is derived from an EMBL/GenBank/DDBJ whole genome shotgun (WGS) entry which is preliminary data.</text>
</comment>
<comment type="subcellular location">
    <subcellularLocation>
        <location evidence="2">Cell membrane</location>
        <topology evidence="2">Multi-pass membrane protein</topology>
    </subcellularLocation>
</comment>
<dbReference type="GO" id="GO:0020037">
    <property type="term" value="F:heme binding"/>
    <property type="evidence" value="ECO:0007669"/>
    <property type="project" value="TreeGrafter"/>
</dbReference>
<feature type="transmembrane region" description="Helical" evidence="13">
    <location>
        <begin position="146"/>
        <end position="168"/>
    </location>
</feature>
<evidence type="ECO:0000256" key="2">
    <source>
        <dbReference type="ARBA" id="ARBA00004651"/>
    </source>
</evidence>
<reference evidence="15" key="1">
    <citation type="submission" date="2022-05" db="EMBL/GenBank/DDBJ databases">
        <authorList>
            <person name="Sun H.-N."/>
        </authorList>
    </citation>
    <scope>NUCLEOTIDE SEQUENCE</scope>
    <source>
        <strain evidence="15">HB14</strain>
    </source>
</reference>
<evidence type="ECO:0000256" key="6">
    <source>
        <dbReference type="ARBA" id="ARBA00022692"/>
    </source>
</evidence>
<keyword evidence="9 13" id="KW-1133">Transmembrane helix</keyword>
<keyword evidence="10" id="KW-0408">Iron</keyword>
<evidence type="ECO:0000256" key="13">
    <source>
        <dbReference type="SAM" id="Phobius"/>
    </source>
</evidence>
<dbReference type="Proteomes" id="UP001139319">
    <property type="component" value="Unassembled WGS sequence"/>
</dbReference>
<keyword evidence="16" id="KW-1185">Reference proteome</keyword>
<evidence type="ECO:0000313" key="16">
    <source>
        <dbReference type="Proteomes" id="UP001139319"/>
    </source>
</evidence>
<feature type="transmembrane region" description="Helical" evidence="13">
    <location>
        <begin position="9"/>
        <end position="30"/>
    </location>
</feature>
<keyword evidence="5" id="KW-0349">Heme</keyword>
<evidence type="ECO:0000256" key="3">
    <source>
        <dbReference type="ARBA" id="ARBA00022448"/>
    </source>
</evidence>
<feature type="transmembrane region" description="Helical" evidence="13">
    <location>
        <begin position="50"/>
        <end position="71"/>
    </location>
</feature>
<dbReference type="InterPro" id="IPR016174">
    <property type="entry name" value="Di-haem_cyt_TM"/>
</dbReference>
<keyword evidence="4" id="KW-1003">Cell membrane</keyword>
<name>A0A9X2KTB5_9GAMM</name>
<feature type="domain" description="Cytochrome b561 bacterial/Ni-hydrogenase" evidence="14">
    <location>
        <begin position="9"/>
        <end position="179"/>
    </location>
</feature>
<feature type="transmembrane region" description="Helical" evidence="13">
    <location>
        <begin position="91"/>
        <end position="110"/>
    </location>
</feature>
<keyword evidence="6 13" id="KW-0812">Transmembrane</keyword>
<evidence type="ECO:0000256" key="5">
    <source>
        <dbReference type="ARBA" id="ARBA00022617"/>
    </source>
</evidence>
<evidence type="ECO:0000256" key="9">
    <source>
        <dbReference type="ARBA" id="ARBA00022989"/>
    </source>
</evidence>
<dbReference type="GO" id="GO:0005886">
    <property type="term" value="C:plasma membrane"/>
    <property type="evidence" value="ECO:0007669"/>
    <property type="project" value="UniProtKB-SubCell"/>
</dbReference>
<dbReference type="AlphaFoldDB" id="A0A9X2KTB5"/>
<evidence type="ECO:0000256" key="8">
    <source>
        <dbReference type="ARBA" id="ARBA00022982"/>
    </source>
</evidence>
<accession>A0A9X2KTB5</accession>
<evidence type="ECO:0000259" key="14">
    <source>
        <dbReference type="Pfam" id="PF01292"/>
    </source>
</evidence>
<dbReference type="EMBL" id="JAMFTH010000002">
    <property type="protein sequence ID" value="MCP8899741.1"/>
    <property type="molecule type" value="Genomic_DNA"/>
</dbReference>
<dbReference type="InterPro" id="IPR011577">
    <property type="entry name" value="Cyt_b561_bac/Ni-Hgenase"/>
</dbReference>
<dbReference type="Gene3D" id="1.20.950.20">
    <property type="entry name" value="Transmembrane di-heme cytochromes, Chain C"/>
    <property type="match status" value="1"/>
</dbReference>